<dbReference type="STRING" id="6265.A0A0B2VSF2"/>
<dbReference type="GO" id="GO:0005415">
    <property type="term" value="F:nucleoside:sodium symporter activity"/>
    <property type="evidence" value="ECO:0007669"/>
    <property type="project" value="TreeGrafter"/>
</dbReference>
<keyword evidence="1" id="KW-0472">Membrane</keyword>
<keyword evidence="3" id="KW-1185">Reference proteome</keyword>
<accession>A0A0B2VSF2</accession>
<evidence type="ECO:0000256" key="1">
    <source>
        <dbReference type="SAM" id="Phobius"/>
    </source>
</evidence>
<dbReference type="OMA" id="EFCAIMT"/>
<comment type="caution">
    <text evidence="2">The sequence shown here is derived from an EMBL/GenBank/DDBJ whole genome shotgun (WGS) entry which is preliminary data.</text>
</comment>
<dbReference type="Proteomes" id="UP000031036">
    <property type="component" value="Unassembled WGS sequence"/>
</dbReference>
<protein>
    <submittedName>
        <fullName evidence="2">Sodium/nucleoside cotransporter 2</fullName>
    </submittedName>
</protein>
<sequence length="105" mass="11110">MGTTAAESLNAAASIFLGPTEAAVMMRQSLRSMTESEIMATMTAGFAMISGSLFALYIAFGACPSHLLASNLMSAPAVLAVSKIVQPEVQRSKQKHIKDFQFPPS</sequence>
<dbReference type="GO" id="GO:0005886">
    <property type="term" value="C:plasma membrane"/>
    <property type="evidence" value="ECO:0007669"/>
    <property type="project" value="TreeGrafter"/>
</dbReference>
<evidence type="ECO:0000313" key="2">
    <source>
        <dbReference type="EMBL" id="KHN84292.1"/>
    </source>
</evidence>
<dbReference type="PANTHER" id="PTHR10590">
    <property type="entry name" value="SODIUM/NUCLEOSIDE COTRANSPORTER"/>
    <property type="match status" value="1"/>
</dbReference>
<keyword evidence="1" id="KW-1133">Transmembrane helix</keyword>
<proteinExistence type="predicted"/>
<dbReference type="OrthoDB" id="6075923at2759"/>
<feature type="transmembrane region" description="Helical" evidence="1">
    <location>
        <begin position="38"/>
        <end position="60"/>
    </location>
</feature>
<gene>
    <name evidence="2" type="primary">Slc28a2</name>
    <name evidence="2" type="ORF">Tcan_10388</name>
</gene>
<organism evidence="2 3">
    <name type="scientific">Toxocara canis</name>
    <name type="common">Canine roundworm</name>
    <dbReference type="NCBI Taxonomy" id="6265"/>
    <lineage>
        <taxon>Eukaryota</taxon>
        <taxon>Metazoa</taxon>
        <taxon>Ecdysozoa</taxon>
        <taxon>Nematoda</taxon>
        <taxon>Chromadorea</taxon>
        <taxon>Rhabditida</taxon>
        <taxon>Spirurina</taxon>
        <taxon>Ascaridomorpha</taxon>
        <taxon>Ascaridoidea</taxon>
        <taxon>Toxocaridae</taxon>
        <taxon>Toxocara</taxon>
    </lineage>
</organism>
<dbReference type="AlphaFoldDB" id="A0A0B2VSF2"/>
<keyword evidence="1" id="KW-0812">Transmembrane</keyword>
<dbReference type="PANTHER" id="PTHR10590:SF4">
    <property type="entry name" value="SOLUTE CARRIER FAMILY 28 MEMBER 3"/>
    <property type="match status" value="1"/>
</dbReference>
<evidence type="ECO:0000313" key="3">
    <source>
        <dbReference type="Proteomes" id="UP000031036"/>
    </source>
</evidence>
<dbReference type="InterPro" id="IPR008276">
    <property type="entry name" value="C_nuclsd_transpt"/>
</dbReference>
<reference evidence="2 3" key="1">
    <citation type="submission" date="2014-11" db="EMBL/GenBank/DDBJ databases">
        <title>Genetic blueprint of the zoonotic pathogen Toxocara canis.</title>
        <authorList>
            <person name="Zhu X.-Q."/>
            <person name="Korhonen P.K."/>
            <person name="Cai H."/>
            <person name="Young N.D."/>
            <person name="Nejsum P."/>
            <person name="von Samson-Himmelstjerna G."/>
            <person name="Boag P.R."/>
            <person name="Tan P."/>
            <person name="Li Q."/>
            <person name="Min J."/>
            <person name="Yang Y."/>
            <person name="Wang X."/>
            <person name="Fang X."/>
            <person name="Hall R.S."/>
            <person name="Hofmann A."/>
            <person name="Sternberg P.W."/>
            <person name="Jex A.R."/>
            <person name="Gasser R.B."/>
        </authorList>
    </citation>
    <scope>NUCLEOTIDE SEQUENCE [LARGE SCALE GENOMIC DNA]</scope>
    <source>
        <strain evidence="2">PN_DK_2014</strain>
    </source>
</reference>
<name>A0A0B2VSF2_TOXCA</name>
<dbReference type="EMBL" id="JPKZ01001006">
    <property type="protein sequence ID" value="KHN84292.1"/>
    <property type="molecule type" value="Genomic_DNA"/>
</dbReference>